<keyword evidence="3" id="KW-1185">Reference proteome</keyword>
<name>A0ABR2HU92_9PEZI</name>
<feature type="region of interest" description="Disordered" evidence="1">
    <location>
        <begin position="201"/>
        <end position="252"/>
    </location>
</feature>
<dbReference type="EMBL" id="JAPCWZ010000009">
    <property type="protein sequence ID" value="KAK8852159.1"/>
    <property type="molecule type" value="Genomic_DNA"/>
</dbReference>
<organism evidence="2 3">
    <name type="scientific">Apiospora arundinis</name>
    <dbReference type="NCBI Taxonomy" id="335852"/>
    <lineage>
        <taxon>Eukaryota</taxon>
        <taxon>Fungi</taxon>
        <taxon>Dikarya</taxon>
        <taxon>Ascomycota</taxon>
        <taxon>Pezizomycotina</taxon>
        <taxon>Sordariomycetes</taxon>
        <taxon>Xylariomycetidae</taxon>
        <taxon>Amphisphaeriales</taxon>
        <taxon>Apiosporaceae</taxon>
        <taxon>Apiospora</taxon>
    </lineage>
</organism>
<sequence>MNFEYTHPEGSPSDPFEVAVMDAGYKWVRTNTIVATRERDSQTELPIDRLNLHKHSGHNTHLIVEGDLKFDLEKDFYSQAKFKRKRVAPPVKTATLDAADPAARKELYAAAEHRYKATSQSGGTFVEGHQLLSPSTAERFMSRDTLRAIPPLSLDGGEAEEMPWTEQDEIRDLLRTARWYPRGIPSIDNYGKPEMVWDEDRAEAGREEQRTTRLRSGRRMMKVPRGENNGDEETERTRKPGGNSKEEDTVANTKKLLADWFKEEWKDYHRTDHREPDPVEYDYLYPESNKKERVDEATGSGDTRGVQPTEK</sequence>
<accession>A0ABR2HU92</accession>
<feature type="region of interest" description="Disordered" evidence="1">
    <location>
        <begin position="267"/>
        <end position="311"/>
    </location>
</feature>
<reference evidence="2 3" key="1">
    <citation type="journal article" date="2024" name="IMA Fungus">
        <title>Apiospora arundinis, a panoply of carbohydrate-active enzymes and secondary metabolites.</title>
        <authorList>
            <person name="Sorensen T."/>
            <person name="Petersen C."/>
            <person name="Muurmann A.T."/>
            <person name="Christiansen J.V."/>
            <person name="Brundto M.L."/>
            <person name="Overgaard C.K."/>
            <person name="Boysen A.T."/>
            <person name="Wollenberg R.D."/>
            <person name="Larsen T.O."/>
            <person name="Sorensen J.L."/>
            <person name="Nielsen K.L."/>
            <person name="Sondergaard T.E."/>
        </authorList>
    </citation>
    <scope>NUCLEOTIDE SEQUENCE [LARGE SCALE GENOMIC DNA]</scope>
    <source>
        <strain evidence="2 3">AAU 773</strain>
    </source>
</reference>
<feature type="compositionally biased region" description="Basic and acidic residues" evidence="1">
    <location>
        <begin position="201"/>
        <end position="211"/>
    </location>
</feature>
<gene>
    <name evidence="2" type="ORF">PGQ11_014638</name>
</gene>
<evidence type="ECO:0000313" key="2">
    <source>
        <dbReference type="EMBL" id="KAK8852159.1"/>
    </source>
</evidence>
<dbReference type="Proteomes" id="UP001390339">
    <property type="component" value="Unassembled WGS sequence"/>
</dbReference>
<proteinExistence type="predicted"/>
<feature type="compositionally biased region" description="Basic residues" evidence="1">
    <location>
        <begin position="212"/>
        <end position="222"/>
    </location>
</feature>
<protein>
    <submittedName>
        <fullName evidence="2">Uncharacterized protein</fullName>
    </submittedName>
</protein>
<evidence type="ECO:0000256" key="1">
    <source>
        <dbReference type="SAM" id="MobiDB-lite"/>
    </source>
</evidence>
<evidence type="ECO:0000313" key="3">
    <source>
        <dbReference type="Proteomes" id="UP001390339"/>
    </source>
</evidence>
<feature type="compositionally biased region" description="Basic and acidic residues" evidence="1">
    <location>
        <begin position="267"/>
        <end position="277"/>
    </location>
</feature>
<comment type="caution">
    <text evidence="2">The sequence shown here is derived from an EMBL/GenBank/DDBJ whole genome shotgun (WGS) entry which is preliminary data.</text>
</comment>